<name>A0A6M2BQW6_9GAMM</name>
<evidence type="ECO:0000259" key="1">
    <source>
        <dbReference type="Pfam" id="PF06722"/>
    </source>
</evidence>
<protein>
    <recommendedName>
        <fullName evidence="1">Erythromycin biosynthesis protein CIII-like C-terminal domain-containing protein</fullName>
    </recommendedName>
</protein>
<proteinExistence type="predicted"/>
<dbReference type="SUPFAM" id="SSF53756">
    <property type="entry name" value="UDP-Glycosyltransferase/glycogen phosphorylase"/>
    <property type="match status" value="1"/>
</dbReference>
<accession>A0A6M2BQW6</accession>
<dbReference type="RefSeq" id="WP_166254305.1">
    <property type="nucleotide sequence ID" value="NZ_JAAMOW010000003.1"/>
</dbReference>
<dbReference type="Proteomes" id="UP000472676">
    <property type="component" value="Unassembled WGS sequence"/>
</dbReference>
<organism evidence="2 3">
    <name type="scientific">Solimonas terrae</name>
    <dbReference type="NCBI Taxonomy" id="1396819"/>
    <lineage>
        <taxon>Bacteria</taxon>
        <taxon>Pseudomonadati</taxon>
        <taxon>Pseudomonadota</taxon>
        <taxon>Gammaproteobacteria</taxon>
        <taxon>Nevskiales</taxon>
        <taxon>Nevskiaceae</taxon>
        <taxon>Solimonas</taxon>
    </lineage>
</organism>
<sequence>MSRILLAWELGANYGHVGALRAYAHVLRDAGHDCLFAVRDLGSAQVLGLHELGPVLPAPFAPGTRRAVAVQTSYATLLHNTGFDDSAALASRLRAWQTLYQTLSIDAVALNYAPTATLAARQLRLPRSTFGASFGQPPLQQPFPWFQPSRPVNHDALIRNEARVLATVNDALARLSWSPLASLQALFDDCPQCILSFAELDTYGPGRETLCLGHPDYSHGDAPIWPDGQGSRLFAYLRPGPWLQLLLEVLRELPITALLRVADVSPSAVRAYLRPGLAIATGAIDLHRALQECDIAIHAGQDGTSSETLLAGKPAMLLPTDVEKALIARRILQLGAGVMPVARKAADLRTGLTQLLDNPALRRNAEAFANRYRMFDRAQVMPRAAQQLLRQL</sequence>
<dbReference type="GO" id="GO:0016757">
    <property type="term" value="F:glycosyltransferase activity"/>
    <property type="evidence" value="ECO:0007669"/>
    <property type="project" value="UniProtKB-ARBA"/>
</dbReference>
<reference evidence="2 3" key="1">
    <citation type="journal article" date="2014" name="Int. J. Syst. Evol. Microbiol.">
        <title>Solimonas terrae sp. nov., isolated from soil.</title>
        <authorList>
            <person name="Kim S.J."/>
            <person name="Moon J.Y."/>
            <person name="Weon H.Y."/>
            <person name="Ahn J.H."/>
            <person name="Chen W.M."/>
            <person name="Kwon S.W."/>
        </authorList>
    </citation>
    <scope>NUCLEOTIDE SEQUENCE [LARGE SCALE GENOMIC DNA]</scope>
    <source>
        <strain evidence="2 3">KIS83-12</strain>
    </source>
</reference>
<evidence type="ECO:0000313" key="3">
    <source>
        <dbReference type="Proteomes" id="UP000472676"/>
    </source>
</evidence>
<gene>
    <name evidence="2" type="ORF">G7Y85_07540</name>
</gene>
<keyword evidence="3" id="KW-1185">Reference proteome</keyword>
<dbReference type="Gene3D" id="3.40.50.2000">
    <property type="entry name" value="Glycogen Phosphorylase B"/>
    <property type="match status" value="2"/>
</dbReference>
<dbReference type="Pfam" id="PF06722">
    <property type="entry name" value="EryCIII-like_C"/>
    <property type="match status" value="1"/>
</dbReference>
<feature type="domain" description="Erythromycin biosynthesis protein CIII-like C-terminal" evidence="1">
    <location>
        <begin position="282"/>
        <end position="370"/>
    </location>
</feature>
<dbReference type="AlphaFoldDB" id="A0A6M2BQW6"/>
<dbReference type="InterPro" id="IPR010610">
    <property type="entry name" value="EryCIII-like_C"/>
</dbReference>
<comment type="caution">
    <text evidence="2">The sequence shown here is derived from an EMBL/GenBank/DDBJ whole genome shotgun (WGS) entry which is preliminary data.</text>
</comment>
<dbReference type="EMBL" id="JAAMOW010000003">
    <property type="protein sequence ID" value="NGY04611.1"/>
    <property type="molecule type" value="Genomic_DNA"/>
</dbReference>
<evidence type="ECO:0000313" key="2">
    <source>
        <dbReference type="EMBL" id="NGY04611.1"/>
    </source>
</evidence>